<evidence type="ECO:0000313" key="2">
    <source>
        <dbReference type="Proteomes" id="UP000244073"/>
    </source>
</evidence>
<dbReference type="EMBL" id="MSFN02000006">
    <property type="protein sequence ID" value="PTU19309.1"/>
    <property type="molecule type" value="Genomic_DNA"/>
</dbReference>
<evidence type="ECO:0000313" key="1">
    <source>
        <dbReference type="EMBL" id="PTU19309.1"/>
    </source>
</evidence>
<sequence>MNGLSCVIFADLLYIHEMFDGLSIQGAGSCSSFISFVARKVTCSVEHVYLVSSLSLLDLCIPSFRQLHRWTTQRQNPQSLISPTSPLGLLFPSYWRHFLLALCILIHSHSTIRSNKNAPASQSVSQVVFRIPIPNFLFARKIKAFRLFPQDKRVAFRVHY</sequence>
<accession>A0A2T5LSQ0</accession>
<dbReference type="VEuPathDB" id="FungiDB:P175DRAFT_0297580"/>
<name>A0A2T5LSQ0_9EURO</name>
<dbReference type="GeneID" id="63809682"/>
<dbReference type="Proteomes" id="UP000244073">
    <property type="component" value="Unassembled WGS sequence"/>
</dbReference>
<organism evidence="1 2">
    <name type="scientific">Aspergillus ochraceoroseus IBT 24754</name>
    <dbReference type="NCBI Taxonomy" id="1392256"/>
    <lineage>
        <taxon>Eukaryota</taxon>
        <taxon>Fungi</taxon>
        <taxon>Dikarya</taxon>
        <taxon>Ascomycota</taxon>
        <taxon>Pezizomycotina</taxon>
        <taxon>Eurotiomycetes</taxon>
        <taxon>Eurotiomycetidae</taxon>
        <taxon>Eurotiales</taxon>
        <taxon>Aspergillaceae</taxon>
        <taxon>Aspergillus</taxon>
        <taxon>Aspergillus subgen. Nidulantes</taxon>
    </lineage>
</organism>
<proteinExistence type="predicted"/>
<dbReference type="RefSeq" id="XP_040750701.1">
    <property type="nucleotide sequence ID" value="XM_040892800.1"/>
</dbReference>
<protein>
    <submittedName>
        <fullName evidence="1">Uncharacterized protein</fullName>
    </submittedName>
</protein>
<reference evidence="1 2" key="1">
    <citation type="journal article" date="2018" name="Proc. Natl. Acad. Sci. U.S.A.">
        <title>Linking secondary metabolites to gene clusters through genome sequencing of six diverse Aspergillus species.</title>
        <authorList>
            <person name="Kaerboelling I."/>
            <person name="Vesth T.C."/>
            <person name="Frisvad J.C."/>
            <person name="Nybo J.L."/>
            <person name="Theobald S."/>
            <person name="Kuo A."/>
            <person name="Bowyer P."/>
            <person name="Matsuda Y."/>
            <person name="Mondo S."/>
            <person name="Lyhne E.K."/>
            <person name="Kogle M.E."/>
            <person name="Clum A."/>
            <person name="Lipzen A."/>
            <person name="Salamov A."/>
            <person name="Ngan C.Y."/>
            <person name="Daum C."/>
            <person name="Chiniquy J."/>
            <person name="Barry K."/>
            <person name="LaButti K."/>
            <person name="Haridas S."/>
            <person name="Simmons B.A."/>
            <person name="Magnuson J.K."/>
            <person name="Mortensen U.H."/>
            <person name="Larsen T.O."/>
            <person name="Grigoriev I.V."/>
            <person name="Baker S.E."/>
            <person name="Andersen M.R."/>
        </authorList>
    </citation>
    <scope>NUCLEOTIDE SEQUENCE [LARGE SCALE GENOMIC DNA]</scope>
    <source>
        <strain evidence="1 2">IBT 24754</strain>
    </source>
</reference>
<comment type="caution">
    <text evidence="1">The sequence shown here is derived from an EMBL/GenBank/DDBJ whole genome shotgun (WGS) entry which is preliminary data.</text>
</comment>
<gene>
    <name evidence="1" type="ORF">P175DRAFT_0297580</name>
</gene>
<dbReference type="AlphaFoldDB" id="A0A2T5LSQ0"/>